<evidence type="ECO:0000313" key="2">
    <source>
        <dbReference type="EMBL" id="KAF5830059.1"/>
    </source>
</evidence>
<comment type="caution">
    <text evidence="2">The sequence shown here is derived from an EMBL/GenBank/DDBJ whole genome shotgun (WGS) entry which is preliminary data.</text>
</comment>
<name>A0ABQ7G617_DUNSA</name>
<organism evidence="2 3">
    <name type="scientific">Dunaliella salina</name>
    <name type="common">Green alga</name>
    <name type="synonym">Protococcus salinus</name>
    <dbReference type="NCBI Taxonomy" id="3046"/>
    <lineage>
        <taxon>Eukaryota</taxon>
        <taxon>Viridiplantae</taxon>
        <taxon>Chlorophyta</taxon>
        <taxon>core chlorophytes</taxon>
        <taxon>Chlorophyceae</taxon>
        <taxon>CS clade</taxon>
        <taxon>Chlamydomonadales</taxon>
        <taxon>Dunaliellaceae</taxon>
        <taxon>Dunaliella</taxon>
    </lineage>
</organism>
<reference evidence="2" key="1">
    <citation type="submission" date="2017-08" db="EMBL/GenBank/DDBJ databases">
        <authorList>
            <person name="Polle J.E."/>
            <person name="Barry K."/>
            <person name="Cushman J."/>
            <person name="Schmutz J."/>
            <person name="Tran D."/>
            <person name="Hathwaick L.T."/>
            <person name="Yim W.C."/>
            <person name="Jenkins J."/>
            <person name="Mckie-Krisberg Z.M."/>
            <person name="Prochnik S."/>
            <person name="Lindquist E."/>
            <person name="Dockter R.B."/>
            <person name="Adam C."/>
            <person name="Molina H."/>
            <person name="Bunkerborg J."/>
            <person name="Jin E."/>
            <person name="Buchheim M."/>
            <person name="Magnuson J."/>
        </authorList>
    </citation>
    <scope>NUCLEOTIDE SEQUENCE</scope>
    <source>
        <strain evidence="2">CCAP 19/18</strain>
    </source>
</reference>
<protein>
    <submittedName>
        <fullName evidence="2">Uncharacterized protein</fullName>
    </submittedName>
</protein>
<dbReference type="EMBL" id="MU070083">
    <property type="protein sequence ID" value="KAF5830059.1"/>
    <property type="molecule type" value="Genomic_DNA"/>
</dbReference>
<evidence type="ECO:0000313" key="3">
    <source>
        <dbReference type="Proteomes" id="UP000815325"/>
    </source>
</evidence>
<evidence type="ECO:0000256" key="1">
    <source>
        <dbReference type="SAM" id="MobiDB-lite"/>
    </source>
</evidence>
<dbReference type="Proteomes" id="UP000815325">
    <property type="component" value="Unassembled WGS sequence"/>
</dbReference>
<feature type="region of interest" description="Disordered" evidence="1">
    <location>
        <begin position="137"/>
        <end position="184"/>
    </location>
</feature>
<accession>A0ABQ7G617</accession>
<keyword evidence="3" id="KW-1185">Reference proteome</keyword>
<feature type="compositionally biased region" description="Low complexity" evidence="1">
    <location>
        <begin position="7"/>
        <end position="33"/>
    </location>
</feature>
<gene>
    <name evidence="2" type="ORF">DUNSADRAFT_15078</name>
</gene>
<feature type="non-terminal residue" evidence="2">
    <location>
        <position position="184"/>
    </location>
</feature>
<proteinExistence type="predicted"/>
<sequence>MPLPPTSQAAARSSSSRSANSPQAASTSTSAPSLVQPAVALSSLKSTSTCASGAFDELLRGGRHFRHPRAPSSNSLYLPDTDEHASAGALAQDAPDWWGWGGGGLVGGGMAPNSSAGSSYVRKRTGILSGGDAWQRFMRPQSEMGGSDSESEAESARSATLSGRRASKGSPFSSGGHARYEAGV</sequence>
<feature type="region of interest" description="Disordered" evidence="1">
    <location>
        <begin position="1"/>
        <end position="34"/>
    </location>
</feature>